<dbReference type="OrthoDB" id="5945798at2759"/>
<dbReference type="Pfam" id="PF00856">
    <property type="entry name" value="SET"/>
    <property type="match status" value="1"/>
</dbReference>
<dbReference type="InterPro" id="IPR053185">
    <property type="entry name" value="SET_domain_protein"/>
</dbReference>
<dbReference type="EMBL" id="KL142382">
    <property type="protein sequence ID" value="KDR74814.1"/>
    <property type="molecule type" value="Genomic_DNA"/>
</dbReference>
<feature type="region of interest" description="Disordered" evidence="1">
    <location>
        <begin position="1"/>
        <end position="79"/>
    </location>
</feature>
<dbReference type="STRING" id="685588.A0A067T4F0"/>
<feature type="compositionally biased region" description="Basic residues" evidence="1">
    <location>
        <begin position="1"/>
        <end position="11"/>
    </location>
</feature>
<evidence type="ECO:0000313" key="4">
    <source>
        <dbReference type="Proteomes" id="UP000027222"/>
    </source>
</evidence>
<dbReference type="SMART" id="SM00317">
    <property type="entry name" value="SET"/>
    <property type="match status" value="1"/>
</dbReference>
<evidence type="ECO:0000256" key="1">
    <source>
        <dbReference type="SAM" id="MobiDB-lite"/>
    </source>
</evidence>
<feature type="domain" description="SET" evidence="2">
    <location>
        <begin position="114"/>
        <end position="298"/>
    </location>
</feature>
<sequence length="446" mass="50287">MKRGFLNKPQRKGPPVETAAASTAKKDTVTESSAASTQKEQPKLQNPTPTNETTSPTRPELENLTFVTVPPRRPNMSDDRDGHVELLVPSYGNALKKIQNTPGYPKPVPKTPQKNYIIKQTEDMGIAMFATRDLQKGDLIFAERPYLCASEAVIASDVFDQAIARNLPPEVAVKFLRGLSEKRLQHMVSRMSEADKASIMHLANSHDDEEDTGPMTGRLRTNCYTVKTKLWDDVHSSFPDGKGGTMKLGYLILGKDVSRINHSCMPNGKHSFDIASFSIQFFAVKPIKSGEQIFYSYAEPQDPLAVRRPYLERYRIDCKCYACTNSSPEIEAFRREFPQKIQALINKCNDMIGGLPVLGKDGQARPPIPRKPINPSIIPRLKKEVLEPLLRLQTDIEREGFGFYRETTNLWMVLSRTWEAIPGDYAAKMCRKAFEEMGVIIKLWDH</sequence>
<dbReference type="AlphaFoldDB" id="A0A067T4F0"/>
<dbReference type="InterPro" id="IPR046341">
    <property type="entry name" value="SET_dom_sf"/>
</dbReference>
<feature type="compositionally biased region" description="Low complexity" evidence="1">
    <location>
        <begin position="46"/>
        <end position="58"/>
    </location>
</feature>
<name>A0A067T4F0_GALM3</name>
<keyword evidence="4" id="KW-1185">Reference proteome</keyword>
<dbReference type="PANTHER" id="PTHR47332:SF4">
    <property type="entry name" value="SET DOMAIN-CONTAINING PROTEIN 5"/>
    <property type="match status" value="1"/>
</dbReference>
<dbReference type="PROSITE" id="PS50280">
    <property type="entry name" value="SET"/>
    <property type="match status" value="1"/>
</dbReference>
<dbReference type="Gene3D" id="2.170.270.10">
    <property type="entry name" value="SET domain"/>
    <property type="match status" value="1"/>
</dbReference>
<evidence type="ECO:0000259" key="2">
    <source>
        <dbReference type="PROSITE" id="PS50280"/>
    </source>
</evidence>
<dbReference type="Proteomes" id="UP000027222">
    <property type="component" value="Unassembled WGS sequence"/>
</dbReference>
<dbReference type="PANTHER" id="PTHR47332">
    <property type="entry name" value="SET DOMAIN-CONTAINING PROTEIN 5"/>
    <property type="match status" value="1"/>
</dbReference>
<accession>A0A067T4F0</accession>
<gene>
    <name evidence="3" type="ORF">GALMADRAFT_141147</name>
</gene>
<proteinExistence type="predicted"/>
<protein>
    <recommendedName>
        <fullName evidence="2">SET domain-containing protein</fullName>
    </recommendedName>
</protein>
<dbReference type="CDD" id="cd20071">
    <property type="entry name" value="SET_SMYD"/>
    <property type="match status" value="1"/>
</dbReference>
<evidence type="ECO:0000313" key="3">
    <source>
        <dbReference type="EMBL" id="KDR74814.1"/>
    </source>
</evidence>
<organism evidence="3 4">
    <name type="scientific">Galerina marginata (strain CBS 339.88)</name>
    <dbReference type="NCBI Taxonomy" id="685588"/>
    <lineage>
        <taxon>Eukaryota</taxon>
        <taxon>Fungi</taxon>
        <taxon>Dikarya</taxon>
        <taxon>Basidiomycota</taxon>
        <taxon>Agaricomycotina</taxon>
        <taxon>Agaricomycetes</taxon>
        <taxon>Agaricomycetidae</taxon>
        <taxon>Agaricales</taxon>
        <taxon>Agaricineae</taxon>
        <taxon>Strophariaceae</taxon>
        <taxon>Galerina</taxon>
    </lineage>
</organism>
<reference evidence="4" key="1">
    <citation type="journal article" date="2014" name="Proc. Natl. Acad. Sci. U.S.A.">
        <title>Extensive sampling of basidiomycete genomes demonstrates inadequacy of the white-rot/brown-rot paradigm for wood decay fungi.</title>
        <authorList>
            <person name="Riley R."/>
            <person name="Salamov A.A."/>
            <person name="Brown D.W."/>
            <person name="Nagy L.G."/>
            <person name="Floudas D."/>
            <person name="Held B.W."/>
            <person name="Levasseur A."/>
            <person name="Lombard V."/>
            <person name="Morin E."/>
            <person name="Otillar R."/>
            <person name="Lindquist E.A."/>
            <person name="Sun H."/>
            <person name="LaButti K.M."/>
            <person name="Schmutz J."/>
            <person name="Jabbour D."/>
            <person name="Luo H."/>
            <person name="Baker S.E."/>
            <person name="Pisabarro A.G."/>
            <person name="Walton J.D."/>
            <person name="Blanchette R.A."/>
            <person name="Henrissat B."/>
            <person name="Martin F."/>
            <person name="Cullen D."/>
            <person name="Hibbett D.S."/>
            <person name="Grigoriev I.V."/>
        </authorList>
    </citation>
    <scope>NUCLEOTIDE SEQUENCE [LARGE SCALE GENOMIC DNA]</scope>
    <source>
        <strain evidence="4">CBS 339.88</strain>
    </source>
</reference>
<dbReference type="SUPFAM" id="SSF82199">
    <property type="entry name" value="SET domain"/>
    <property type="match status" value="1"/>
</dbReference>
<dbReference type="HOGENOM" id="CLU_028281_2_0_1"/>
<dbReference type="InterPro" id="IPR001214">
    <property type="entry name" value="SET_dom"/>
</dbReference>
<feature type="compositionally biased region" description="Polar residues" evidence="1">
    <location>
        <begin position="30"/>
        <end position="45"/>
    </location>
</feature>